<name>A0A0C2H1U9_9BILA</name>
<dbReference type="EMBL" id="KN727492">
    <property type="protein sequence ID" value="KIH65559.1"/>
    <property type="molecule type" value="Genomic_DNA"/>
</dbReference>
<dbReference type="InterPro" id="IPR029058">
    <property type="entry name" value="AB_hydrolase_fold"/>
</dbReference>
<dbReference type="PRINTS" id="PR00724">
    <property type="entry name" value="CRBOXYPTASEC"/>
</dbReference>
<dbReference type="SUPFAM" id="SSF53474">
    <property type="entry name" value="alpha/beta-Hydrolases"/>
    <property type="match status" value="1"/>
</dbReference>
<dbReference type="PANTHER" id="PTHR11802:SF70">
    <property type="entry name" value="SERINE CARBOXYPEPTIDASE CTSA-3.1"/>
    <property type="match status" value="1"/>
</dbReference>
<keyword evidence="3" id="KW-1185">Reference proteome</keyword>
<protein>
    <submittedName>
        <fullName evidence="2">Serine carboxypeptidase</fullName>
    </submittedName>
</protein>
<dbReference type="Gene3D" id="3.40.50.1820">
    <property type="entry name" value="alpha/beta hydrolase"/>
    <property type="match status" value="1"/>
</dbReference>
<evidence type="ECO:0000256" key="1">
    <source>
        <dbReference type="ARBA" id="ARBA00009431"/>
    </source>
</evidence>
<sequence>MSRLTESRSSPANDPLVVWFNGGPGCSSVAGLFEELGPFYVNFDGSSLYENVYSWNTKANVLYLESPIGVGFSYDTTQDYYSTANDDQTAAQNYAALKDFFNSDWDRVKTVCKTGTATDVEKYDFTQFMTTTNGMDYYGDNSTCGKLIAPLVSSVG</sequence>
<proteinExistence type="inferred from homology"/>
<gene>
    <name evidence="2" type="ORF">ANCDUO_04117</name>
</gene>
<dbReference type="Pfam" id="PF00450">
    <property type="entry name" value="Peptidase_S10"/>
    <property type="match status" value="1"/>
</dbReference>
<evidence type="ECO:0000313" key="2">
    <source>
        <dbReference type="EMBL" id="KIH65559.1"/>
    </source>
</evidence>
<dbReference type="AlphaFoldDB" id="A0A0C2H1U9"/>
<dbReference type="OrthoDB" id="443318at2759"/>
<keyword evidence="2" id="KW-0645">Protease</keyword>
<accession>A0A0C2H1U9</accession>
<dbReference type="Proteomes" id="UP000054047">
    <property type="component" value="Unassembled WGS sequence"/>
</dbReference>
<organism evidence="2 3">
    <name type="scientific">Ancylostoma duodenale</name>
    <dbReference type="NCBI Taxonomy" id="51022"/>
    <lineage>
        <taxon>Eukaryota</taxon>
        <taxon>Metazoa</taxon>
        <taxon>Ecdysozoa</taxon>
        <taxon>Nematoda</taxon>
        <taxon>Chromadorea</taxon>
        <taxon>Rhabditida</taxon>
        <taxon>Rhabditina</taxon>
        <taxon>Rhabditomorpha</taxon>
        <taxon>Strongyloidea</taxon>
        <taxon>Ancylostomatidae</taxon>
        <taxon>Ancylostomatinae</taxon>
        <taxon>Ancylostoma</taxon>
    </lineage>
</organism>
<keyword evidence="2" id="KW-0378">Hydrolase</keyword>
<evidence type="ECO:0000313" key="3">
    <source>
        <dbReference type="Proteomes" id="UP000054047"/>
    </source>
</evidence>
<keyword evidence="2" id="KW-0121">Carboxypeptidase</keyword>
<dbReference type="PANTHER" id="PTHR11802">
    <property type="entry name" value="SERINE PROTEASE FAMILY S10 SERINE CARBOXYPEPTIDASE"/>
    <property type="match status" value="1"/>
</dbReference>
<reference evidence="2 3" key="1">
    <citation type="submission" date="2013-12" db="EMBL/GenBank/DDBJ databases">
        <title>Draft genome of the parsitic nematode Ancylostoma duodenale.</title>
        <authorList>
            <person name="Mitreva M."/>
        </authorList>
    </citation>
    <scope>NUCLEOTIDE SEQUENCE [LARGE SCALE GENOMIC DNA]</scope>
    <source>
        <strain evidence="2 3">Zhejiang</strain>
    </source>
</reference>
<dbReference type="GO" id="GO:0004185">
    <property type="term" value="F:serine-type carboxypeptidase activity"/>
    <property type="evidence" value="ECO:0007669"/>
    <property type="project" value="InterPro"/>
</dbReference>
<comment type="similarity">
    <text evidence="1">Belongs to the peptidase S10 family.</text>
</comment>
<dbReference type="GO" id="GO:0006508">
    <property type="term" value="P:proteolysis"/>
    <property type="evidence" value="ECO:0007669"/>
    <property type="project" value="InterPro"/>
</dbReference>
<dbReference type="InterPro" id="IPR001563">
    <property type="entry name" value="Peptidase_S10"/>
</dbReference>